<dbReference type="InterPro" id="IPR000014">
    <property type="entry name" value="PAS"/>
</dbReference>
<feature type="domain" description="PAS" evidence="3">
    <location>
        <begin position="58"/>
        <end position="124"/>
    </location>
</feature>
<reference evidence="4 5" key="1">
    <citation type="submission" date="2019-11" db="EMBL/GenBank/DDBJ databases">
        <authorList>
            <person name="Li J."/>
        </authorList>
    </citation>
    <scope>NUCLEOTIDE SEQUENCE [LARGE SCALE GENOMIC DNA]</scope>
    <source>
        <strain evidence="4 5">MF47</strain>
    </source>
</reference>
<proteinExistence type="predicted"/>
<keyword evidence="1" id="KW-0378">Hydrolase</keyword>
<evidence type="ECO:0000256" key="2">
    <source>
        <dbReference type="SAM" id="MobiDB-lite"/>
    </source>
</evidence>
<dbReference type="Pfam" id="PF13426">
    <property type="entry name" value="PAS_9"/>
    <property type="match status" value="1"/>
</dbReference>
<dbReference type="Gene3D" id="3.60.40.10">
    <property type="entry name" value="PPM-type phosphatase domain"/>
    <property type="match status" value="1"/>
</dbReference>
<protein>
    <submittedName>
        <fullName evidence="4">SpoIIE family protein phosphatase</fullName>
    </submittedName>
</protein>
<feature type="compositionally biased region" description="Basic and acidic residues" evidence="2">
    <location>
        <begin position="37"/>
        <end position="50"/>
    </location>
</feature>
<dbReference type="KEGG" id="aef:GEV26_00975"/>
<evidence type="ECO:0000256" key="1">
    <source>
        <dbReference type="ARBA" id="ARBA00022801"/>
    </source>
</evidence>
<dbReference type="NCBIfam" id="TIGR00229">
    <property type="entry name" value="sensory_box"/>
    <property type="match status" value="1"/>
</dbReference>
<dbReference type="GO" id="GO:0016791">
    <property type="term" value="F:phosphatase activity"/>
    <property type="evidence" value="ECO:0007669"/>
    <property type="project" value="TreeGrafter"/>
</dbReference>
<keyword evidence="5" id="KW-1185">Reference proteome</keyword>
<dbReference type="Proteomes" id="UP000392064">
    <property type="component" value="Chromosome"/>
</dbReference>
<accession>A0A5Q2MID6</accession>
<dbReference type="SMART" id="SM00091">
    <property type="entry name" value="PAS"/>
    <property type="match status" value="1"/>
</dbReference>
<dbReference type="PANTHER" id="PTHR43156:SF2">
    <property type="entry name" value="STAGE II SPORULATION PROTEIN E"/>
    <property type="match status" value="1"/>
</dbReference>
<dbReference type="PANTHER" id="PTHR43156">
    <property type="entry name" value="STAGE II SPORULATION PROTEIN E-RELATED"/>
    <property type="match status" value="1"/>
</dbReference>
<dbReference type="InterPro" id="IPR036457">
    <property type="entry name" value="PPM-type-like_dom_sf"/>
</dbReference>
<dbReference type="InterPro" id="IPR052016">
    <property type="entry name" value="Bact_Sigma-Reg"/>
</dbReference>
<dbReference type="Pfam" id="PF07228">
    <property type="entry name" value="SpoIIE"/>
    <property type="match status" value="1"/>
</dbReference>
<sequence length="471" mass="50139">MAPPGGSTGPSSITSRGDRAGRLRQDLGATPISFAHARVESSDRPAHGAREPMSGDQRDLFDHAPCGYVELDADGRIVAANHAFLAMVDRPHDDVVGKESFSDLLSPGSSGDHETHVRAELQAHGSVHEIAVDLVRPDGAEVPAMISANLRGDGRKQTTRMIVFEARERRRHEEELLQARRAAEEAEHLTAALAATLQATFVPPSIGDVPGLEIAGAYRPAGDGTVIGGDFYDVFQIRTGEWVVALGDVAGKGVEAAVLTSFVRHSIRALAVRYDSPAEVLRELNTALLAHGSDRFCTVVLLRLLKEDDQWLVSVSSGGHPLPLLVAQEGAVVEIGASGSLVGVLATPQLDDGRGTIGPGDRVVLFTDGVTDARRDDEPFGIERLRSLVATPLPTAAETTDLILDEVLTFQEGSARDDIAIVTVRVLGPDEETTSDVRVAARQMDLEAKNQALLALQAEAPAPDGEPDQQH</sequence>
<dbReference type="InterPro" id="IPR001932">
    <property type="entry name" value="PPM-type_phosphatase-like_dom"/>
</dbReference>
<feature type="compositionally biased region" description="Basic and acidic residues" evidence="2">
    <location>
        <begin position="16"/>
        <end position="25"/>
    </location>
</feature>
<evidence type="ECO:0000259" key="3">
    <source>
        <dbReference type="PROSITE" id="PS50112"/>
    </source>
</evidence>
<evidence type="ECO:0000313" key="5">
    <source>
        <dbReference type="Proteomes" id="UP000392064"/>
    </source>
</evidence>
<name>A0A5Q2MID6_9ACTN</name>
<organism evidence="4 5">
    <name type="scientific">Aeromicrobium yanjiei</name>
    <dbReference type="NCBI Taxonomy" id="2662028"/>
    <lineage>
        <taxon>Bacteria</taxon>
        <taxon>Bacillati</taxon>
        <taxon>Actinomycetota</taxon>
        <taxon>Actinomycetes</taxon>
        <taxon>Propionibacteriales</taxon>
        <taxon>Nocardioidaceae</taxon>
        <taxon>Aeromicrobium</taxon>
    </lineage>
</organism>
<evidence type="ECO:0000313" key="4">
    <source>
        <dbReference type="EMBL" id="QGG40065.1"/>
    </source>
</evidence>
<dbReference type="SMART" id="SM00331">
    <property type="entry name" value="PP2C_SIG"/>
    <property type="match status" value="1"/>
</dbReference>
<dbReference type="AlphaFoldDB" id="A0A5Q2MID6"/>
<feature type="region of interest" description="Disordered" evidence="2">
    <location>
        <begin position="1"/>
        <end position="58"/>
    </location>
</feature>
<dbReference type="SUPFAM" id="SSF55785">
    <property type="entry name" value="PYP-like sensor domain (PAS domain)"/>
    <property type="match status" value="1"/>
</dbReference>
<gene>
    <name evidence="4" type="ORF">GEV26_00975</name>
</gene>
<dbReference type="PROSITE" id="PS50112">
    <property type="entry name" value="PAS"/>
    <property type="match status" value="1"/>
</dbReference>
<dbReference type="Gene3D" id="3.30.450.20">
    <property type="entry name" value="PAS domain"/>
    <property type="match status" value="1"/>
</dbReference>
<dbReference type="EMBL" id="CP045737">
    <property type="protein sequence ID" value="QGG40065.1"/>
    <property type="molecule type" value="Genomic_DNA"/>
</dbReference>
<dbReference type="InterPro" id="IPR035965">
    <property type="entry name" value="PAS-like_dom_sf"/>
</dbReference>
<dbReference type="SUPFAM" id="SSF81606">
    <property type="entry name" value="PP2C-like"/>
    <property type="match status" value="1"/>
</dbReference>
<dbReference type="CDD" id="cd00130">
    <property type="entry name" value="PAS"/>
    <property type="match status" value="1"/>
</dbReference>